<dbReference type="GO" id="GO:0050832">
    <property type="term" value="P:defense response to fungus"/>
    <property type="evidence" value="ECO:0007669"/>
    <property type="project" value="UniProtKB-UniRule"/>
</dbReference>
<evidence type="ECO:0000256" key="9">
    <source>
        <dbReference type="RuleBase" id="RU367109"/>
    </source>
</evidence>
<dbReference type="AlphaFoldDB" id="A0AAV0YFK8"/>
<evidence type="ECO:0000313" key="11">
    <source>
        <dbReference type="Proteomes" id="UP001157006"/>
    </source>
</evidence>
<comment type="caution">
    <text evidence="10">The sequence shown here is derived from an EMBL/GenBank/DDBJ whole genome shotgun (WGS) entry which is preliminary data.</text>
</comment>
<dbReference type="PANTHER" id="PTHR36788:SF2">
    <property type="entry name" value="DEFENSIN-LIKE PROTEIN 183"/>
    <property type="match status" value="1"/>
</dbReference>
<evidence type="ECO:0000256" key="2">
    <source>
        <dbReference type="ARBA" id="ARBA00006722"/>
    </source>
</evidence>
<dbReference type="GO" id="GO:0005576">
    <property type="term" value="C:extracellular region"/>
    <property type="evidence" value="ECO:0007669"/>
    <property type="project" value="UniProtKB-SubCell"/>
</dbReference>
<evidence type="ECO:0000256" key="5">
    <source>
        <dbReference type="ARBA" id="ARBA00022577"/>
    </source>
</evidence>
<comment type="subcellular location">
    <subcellularLocation>
        <location evidence="1 9">Secreted</location>
    </subcellularLocation>
</comment>
<evidence type="ECO:0000256" key="6">
    <source>
        <dbReference type="ARBA" id="ARBA00022729"/>
    </source>
</evidence>
<gene>
    <name evidence="10" type="ORF">VFH_U083280</name>
</gene>
<keyword evidence="3 9" id="KW-0964">Secreted</keyword>
<proteinExistence type="inferred from homology"/>
<keyword evidence="8" id="KW-1015">Disulfide bond</keyword>
<feature type="chain" id="PRO_5043087085" description="Defensin-like protein" evidence="9">
    <location>
        <begin position="26"/>
        <end position="133"/>
    </location>
</feature>
<keyword evidence="4 9" id="KW-0929">Antimicrobial</keyword>
<dbReference type="EMBL" id="CATIWC010002012">
    <property type="protein sequence ID" value="CAI8584611.1"/>
    <property type="molecule type" value="Genomic_DNA"/>
</dbReference>
<comment type="similarity">
    <text evidence="2 9">Belongs to the DEFL family.</text>
</comment>
<evidence type="ECO:0000256" key="3">
    <source>
        <dbReference type="ARBA" id="ARBA00022525"/>
    </source>
</evidence>
<feature type="signal peptide" evidence="9">
    <location>
        <begin position="1"/>
        <end position="25"/>
    </location>
</feature>
<accession>A0AAV0YFK8</accession>
<organism evidence="10 11">
    <name type="scientific">Vicia faba</name>
    <name type="common">Broad bean</name>
    <name type="synonym">Faba vulgaris</name>
    <dbReference type="NCBI Taxonomy" id="3906"/>
    <lineage>
        <taxon>Eukaryota</taxon>
        <taxon>Viridiplantae</taxon>
        <taxon>Streptophyta</taxon>
        <taxon>Embryophyta</taxon>
        <taxon>Tracheophyta</taxon>
        <taxon>Spermatophyta</taxon>
        <taxon>Magnoliopsida</taxon>
        <taxon>eudicotyledons</taxon>
        <taxon>Gunneridae</taxon>
        <taxon>Pentapetalae</taxon>
        <taxon>rosids</taxon>
        <taxon>fabids</taxon>
        <taxon>Fabales</taxon>
        <taxon>Fabaceae</taxon>
        <taxon>Papilionoideae</taxon>
        <taxon>50 kb inversion clade</taxon>
        <taxon>NPAAA clade</taxon>
        <taxon>Hologalegina</taxon>
        <taxon>IRL clade</taxon>
        <taxon>Fabeae</taxon>
        <taxon>Vicia</taxon>
    </lineage>
</organism>
<keyword evidence="7 9" id="KW-0611">Plant defense</keyword>
<dbReference type="PANTHER" id="PTHR36788">
    <property type="entry name" value="DEFENSIN-LIKE PROTEIN 183"/>
    <property type="match status" value="1"/>
</dbReference>
<evidence type="ECO:0000256" key="8">
    <source>
        <dbReference type="ARBA" id="ARBA00023157"/>
    </source>
</evidence>
<dbReference type="Proteomes" id="UP001157006">
    <property type="component" value="Unassembled WGS sequence"/>
</dbReference>
<evidence type="ECO:0000256" key="1">
    <source>
        <dbReference type="ARBA" id="ARBA00004613"/>
    </source>
</evidence>
<evidence type="ECO:0000256" key="7">
    <source>
        <dbReference type="ARBA" id="ARBA00022821"/>
    </source>
</evidence>
<reference evidence="10 11" key="1">
    <citation type="submission" date="2023-01" db="EMBL/GenBank/DDBJ databases">
        <authorList>
            <person name="Kreplak J."/>
        </authorList>
    </citation>
    <scope>NUCLEOTIDE SEQUENCE [LARGE SCALE GENOMIC DNA]</scope>
</reference>
<protein>
    <recommendedName>
        <fullName evidence="9">Defensin-like protein</fullName>
    </recommendedName>
</protein>
<keyword evidence="6 9" id="KW-0732">Signal</keyword>
<dbReference type="InterPro" id="IPR039641">
    <property type="entry name" value="LCR"/>
</dbReference>
<name>A0AAV0YFK8_VICFA</name>
<keyword evidence="5 9" id="KW-0295">Fungicide</keyword>
<sequence>MANCISNLNSLYIFVTLVSFMALQSTQVGATCSKIKGRCSAQDCAAQCRNYPGTDGGSYYCDYFGFCTCVFDKAPPKVDGERPCSMVLQLCDATCDSNCCKSKCATINKNYVNPTGDYVQTFGYPYCICSYDE</sequence>
<evidence type="ECO:0000313" key="10">
    <source>
        <dbReference type="EMBL" id="CAI8584611.1"/>
    </source>
</evidence>
<evidence type="ECO:0000256" key="4">
    <source>
        <dbReference type="ARBA" id="ARBA00022529"/>
    </source>
</evidence>
<dbReference type="GO" id="GO:0031640">
    <property type="term" value="P:killing of cells of another organism"/>
    <property type="evidence" value="ECO:0007669"/>
    <property type="project" value="UniProtKB-UniRule"/>
</dbReference>
<keyword evidence="11" id="KW-1185">Reference proteome</keyword>